<evidence type="ECO:0000256" key="3">
    <source>
        <dbReference type="ARBA" id="ARBA00022729"/>
    </source>
</evidence>
<feature type="domain" description="Glycoside hydrolase family 29 N-terminal" evidence="6">
    <location>
        <begin position="4"/>
        <end position="378"/>
    </location>
</feature>
<protein>
    <recommendedName>
        <fullName evidence="2">alpha-L-fucosidase</fullName>
        <ecNumber evidence="2">3.2.1.51</ecNumber>
    </recommendedName>
</protein>
<reference evidence="7 8" key="1">
    <citation type="submission" date="2021-03" db="EMBL/GenBank/DDBJ databases">
        <title>Sequencing the genomes of 1000 actinobacteria strains.</title>
        <authorList>
            <person name="Klenk H.-P."/>
        </authorList>
    </citation>
    <scope>NUCLEOTIDE SEQUENCE [LARGE SCALE GENOMIC DNA]</scope>
    <source>
        <strain evidence="7 8">DSM 18824</strain>
    </source>
</reference>
<dbReference type="RefSeq" id="WP_209698683.1">
    <property type="nucleotide sequence ID" value="NZ_BAAAVU010000023.1"/>
</dbReference>
<dbReference type="InterPro" id="IPR017853">
    <property type="entry name" value="GH"/>
</dbReference>
<evidence type="ECO:0000256" key="2">
    <source>
        <dbReference type="ARBA" id="ARBA00012662"/>
    </source>
</evidence>
<accession>A0ABS4UWS7</accession>
<dbReference type="InterPro" id="IPR013780">
    <property type="entry name" value="Glyco_hydro_b"/>
</dbReference>
<sequence length="514" mass="57241">MTHAEEPARYTWEQIQQKFTCPAWFAEARFGIWVHWGAQTQPAEGGGWYGRHMYMEDVGDQTWGADAYSYHLKTYGHPSEKGFKDVIHEWKAENLDADALLEYFAGLGARYFVALANHHDHFDNFDSTYQPWNSVNVGPKRDLIAEFAAASRRIGMPFGISSHDDRMLMFYEHAFGADSSGPKAGVPYDGNLTAADGAGTWWEGLDPADLYGPPPARRTADWVADMQHKWELRLKELIEKARPDMLWFDGHGFPYGEHGKEVCRAFYSGRLTRTGELDGVVVAKIPGDRAIVQDVERGAAEDLQPDVWQGTSTFTSWFLKTDKAIKHDARTLIEMLVDIVSKNGNFLLNVELTPDGRVPDDHRPILDGLGEWLAIHGEAIFATKPWHVYGDNLASDRSARTVDEADLAGAEEHPSGHFIERTLASPPYPSDEVRFTTRDGHLYVFVLNPRPGEIVLPQLGTGSSIGLAGPAAARLIGSDAPVHHSVGEQGLSLEIPHSRPSLYTAVFDLTFRTT</sequence>
<evidence type="ECO:0000313" key="7">
    <source>
        <dbReference type="EMBL" id="MBP2356118.1"/>
    </source>
</evidence>
<dbReference type="Pfam" id="PF01120">
    <property type="entry name" value="Alpha_L_fucos"/>
    <property type="match status" value="1"/>
</dbReference>
<dbReference type="SMART" id="SM00812">
    <property type="entry name" value="Alpha_L_fucos"/>
    <property type="match status" value="1"/>
</dbReference>
<dbReference type="Proteomes" id="UP000755585">
    <property type="component" value="Unassembled WGS sequence"/>
</dbReference>
<dbReference type="PANTHER" id="PTHR10030">
    <property type="entry name" value="ALPHA-L-FUCOSIDASE"/>
    <property type="match status" value="1"/>
</dbReference>
<comment type="similarity">
    <text evidence="1">Belongs to the glycosyl hydrolase 29 family.</text>
</comment>
<evidence type="ECO:0000256" key="4">
    <source>
        <dbReference type="ARBA" id="ARBA00022801"/>
    </source>
</evidence>
<evidence type="ECO:0000313" key="8">
    <source>
        <dbReference type="Proteomes" id="UP000755585"/>
    </source>
</evidence>
<dbReference type="EC" id="3.2.1.51" evidence="2"/>
<dbReference type="EMBL" id="JAGINT010000002">
    <property type="protein sequence ID" value="MBP2356118.1"/>
    <property type="molecule type" value="Genomic_DNA"/>
</dbReference>
<dbReference type="Gene3D" id="2.60.40.1180">
    <property type="entry name" value="Golgi alpha-mannosidase II"/>
    <property type="match status" value="1"/>
</dbReference>
<keyword evidence="3" id="KW-0732">Signal</keyword>
<organism evidence="7 8">
    <name type="scientific">Kribbella aluminosa</name>
    <dbReference type="NCBI Taxonomy" id="416017"/>
    <lineage>
        <taxon>Bacteria</taxon>
        <taxon>Bacillati</taxon>
        <taxon>Actinomycetota</taxon>
        <taxon>Actinomycetes</taxon>
        <taxon>Propionibacteriales</taxon>
        <taxon>Kribbellaceae</taxon>
        <taxon>Kribbella</taxon>
    </lineage>
</organism>
<proteinExistence type="inferred from homology"/>
<comment type="caution">
    <text evidence="7">The sequence shown here is derived from an EMBL/GenBank/DDBJ whole genome shotgun (WGS) entry which is preliminary data.</text>
</comment>
<dbReference type="PANTHER" id="PTHR10030:SF37">
    <property type="entry name" value="ALPHA-L-FUCOSIDASE-RELATED"/>
    <property type="match status" value="1"/>
</dbReference>
<dbReference type="InterPro" id="IPR000933">
    <property type="entry name" value="Glyco_hydro_29"/>
</dbReference>
<dbReference type="SUPFAM" id="SSF51445">
    <property type="entry name" value="(Trans)glycosidases"/>
    <property type="match status" value="1"/>
</dbReference>
<gene>
    <name evidence="7" type="ORF">JOF29_007228</name>
</gene>
<dbReference type="GO" id="GO:0004560">
    <property type="term" value="F:alpha-L-fucosidase activity"/>
    <property type="evidence" value="ECO:0007669"/>
    <property type="project" value="UniProtKB-EC"/>
</dbReference>
<evidence type="ECO:0000256" key="1">
    <source>
        <dbReference type="ARBA" id="ARBA00007951"/>
    </source>
</evidence>
<name>A0ABS4UWS7_9ACTN</name>
<keyword evidence="5 7" id="KW-0326">Glycosidase</keyword>
<keyword evidence="8" id="KW-1185">Reference proteome</keyword>
<dbReference type="Gene3D" id="3.20.20.80">
    <property type="entry name" value="Glycosidases"/>
    <property type="match status" value="1"/>
</dbReference>
<keyword evidence="4 7" id="KW-0378">Hydrolase</keyword>
<evidence type="ECO:0000256" key="5">
    <source>
        <dbReference type="ARBA" id="ARBA00023295"/>
    </source>
</evidence>
<dbReference type="InterPro" id="IPR057739">
    <property type="entry name" value="Glyco_hydro_29_N"/>
</dbReference>
<evidence type="ECO:0000259" key="6">
    <source>
        <dbReference type="Pfam" id="PF01120"/>
    </source>
</evidence>